<name>A0A9N9FP55_9GLOM</name>
<evidence type="ECO:0000313" key="1">
    <source>
        <dbReference type="EMBL" id="CAG8550130.1"/>
    </source>
</evidence>
<dbReference type="Proteomes" id="UP000789706">
    <property type="component" value="Unassembled WGS sequence"/>
</dbReference>
<keyword evidence="2" id="KW-1185">Reference proteome</keyword>
<accession>A0A9N9FP55</accession>
<reference evidence="1" key="1">
    <citation type="submission" date="2021-06" db="EMBL/GenBank/DDBJ databases">
        <authorList>
            <person name="Kallberg Y."/>
            <person name="Tangrot J."/>
            <person name="Rosling A."/>
        </authorList>
    </citation>
    <scope>NUCLEOTIDE SEQUENCE</scope>
    <source>
        <strain evidence="1">AZ414A</strain>
    </source>
</reference>
<organism evidence="1 2">
    <name type="scientific">Diversispora eburnea</name>
    <dbReference type="NCBI Taxonomy" id="1213867"/>
    <lineage>
        <taxon>Eukaryota</taxon>
        <taxon>Fungi</taxon>
        <taxon>Fungi incertae sedis</taxon>
        <taxon>Mucoromycota</taxon>
        <taxon>Glomeromycotina</taxon>
        <taxon>Glomeromycetes</taxon>
        <taxon>Diversisporales</taxon>
        <taxon>Diversisporaceae</taxon>
        <taxon>Diversispora</taxon>
    </lineage>
</organism>
<proteinExistence type="predicted"/>
<dbReference type="EMBL" id="CAJVPK010000801">
    <property type="protein sequence ID" value="CAG8550130.1"/>
    <property type="molecule type" value="Genomic_DNA"/>
</dbReference>
<gene>
    <name evidence="1" type="ORF">DEBURN_LOCUS7056</name>
</gene>
<sequence>MARIVEIMSSPSDVNKETKASVHVFEYCLLDSLEFSRSFMRNSK</sequence>
<dbReference type="OrthoDB" id="310853at2759"/>
<protein>
    <submittedName>
        <fullName evidence="1">4792_t:CDS:1</fullName>
    </submittedName>
</protein>
<dbReference type="AlphaFoldDB" id="A0A9N9FP55"/>
<evidence type="ECO:0000313" key="2">
    <source>
        <dbReference type="Proteomes" id="UP000789706"/>
    </source>
</evidence>
<comment type="caution">
    <text evidence="1">The sequence shown here is derived from an EMBL/GenBank/DDBJ whole genome shotgun (WGS) entry which is preliminary data.</text>
</comment>